<reference evidence="1 2" key="1">
    <citation type="submission" date="2021-06" db="EMBL/GenBank/DDBJ databases">
        <title>Caerostris extrusa draft genome.</title>
        <authorList>
            <person name="Kono N."/>
            <person name="Arakawa K."/>
        </authorList>
    </citation>
    <scope>NUCLEOTIDE SEQUENCE [LARGE SCALE GENOMIC DNA]</scope>
</reference>
<dbReference type="Proteomes" id="UP001054945">
    <property type="component" value="Unassembled WGS sequence"/>
</dbReference>
<proteinExistence type="predicted"/>
<evidence type="ECO:0000313" key="2">
    <source>
        <dbReference type="Proteomes" id="UP001054945"/>
    </source>
</evidence>
<comment type="caution">
    <text evidence="1">The sequence shown here is derived from an EMBL/GenBank/DDBJ whole genome shotgun (WGS) entry which is preliminary data.</text>
</comment>
<accession>A0AAV4UEM2</accession>
<sequence>MSFCIVPHHFKDRCIFVIDKQKKAKGIRPLSFSPNSFFRTPSQSCRLLISCSSKNRLRPNTVWQGGGGRDGGCLIRIGNATKPSVMTQQNANVRAHPAIYRNTQTIMRWLQRPSPQVTVKKENDD</sequence>
<evidence type="ECO:0000313" key="1">
    <source>
        <dbReference type="EMBL" id="GIY56165.1"/>
    </source>
</evidence>
<dbReference type="EMBL" id="BPLR01012734">
    <property type="protein sequence ID" value="GIY56165.1"/>
    <property type="molecule type" value="Genomic_DNA"/>
</dbReference>
<keyword evidence="2" id="KW-1185">Reference proteome</keyword>
<dbReference type="AlphaFoldDB" id="A0AAV4UEM2"/>
<name>A0AAV4UEM2_CAEEX</name>
<protein>
    <submittedName>
        <fullName evidence="1">Uncharacterized protein</fullName>
    </submittedName>
</protein>
<organism evidence="1 2">
    <name type="scientific">Caerostris extrusa</name>
    <name type="common">Bark spider</name>
    <name type="synonym">Caerostris bankana</name>
    <dbReference type="NCBI Taxonomy" id="172846"/>
    <lineage>
        <taxon>Eukaryota</taxon>
        <taxon>Metazoa</taxon>
        <taxon>Ecdysozoa</taxon>
        <taxon>Arthropoda</taxon>
        <taxon>Chelicerata</taxon>
        <taxon>Arachnida</taxon>
        <taxon>Araneae</taxon>
        <taxon>Araneomorphae</taxon>
        <taxon>Entelegynae</taxon>
        <taxon>Araneoidea</taxon>
        <taxon>Araneidae</taxon>
        <taxon>Caerostris</taxon>
    </lineage>
</organism>
<gene>
    <name evidence="1" type="ORF">CEXT_135491</name>
</gene>